<evidence type="ECO:0000256" key="2">
    <source>
        <dbReference type="ARBA" id="ARBA00022514"/>
    </source>
</evidence>
<gene>
    <name evidence="12" type="ORF">GCM10007047_31270</name>
</gene>
<name>A0A8J3DII1_9BACT</name>
<evidence type="ECO:0000313" key="12">
    <source>
        <dbReference type="EMBL" id="GHC11710.1"/>
    </source>
</evidence>
<evidence type="ECO:0000256" key="4">
    <source>
        <dbReference type="ARBA" id="ARBA00023235"/>
    </source>
</evidence>
<dbReference type="RefSeq" id="WP_189516961.1">
    <property type="nucleotide sequence ID" value="NZ_BMXG01000026.1"/>
</dbReference>
<dbReference type="Proteomes" id="UP000642829">
    <property type="component" value="Unassembled WGS sequence"/>
</dbReference>
<keyword evidence="4" id="KW-0413">Isomerase</keyword>
<dbReference type="SUPFAM" id="SSF55331">
    <property type="entry name" value="Tautomerase/MIF"/>
    <property type="match status" value="1"/>
</dbReference>
<dbReference type="AlphaFoldDB" id="A0A8J3DII1"/>
<evidence type="ECO:0000256" key="6">
    <source>
        <dbReference type="ARBA" id="ARBA00036823"/>
    </source>
</evidence>
<comment type="caution">
    <text evidence="12">The sequence shown here is derived from an EMBL/GenBank/DDBJ whole genome shotgun (WGS) entry which is preliminary data.</text>
</comment>
<evidence type="ECO:0000313" key="13">
    <source>
        <dbReference type="Proteomes" id="UP000642829"/>
    </source>
</evidence>
<keyword evidence="13" id="KW-1185">Reference proteome</keyword>
<evidence type="ECO:0000256" key="9">
    <source>
        <dbReference type="ARBA" id="ARBA00041631"/>
    </source>
</evidence>
<dbReference type="EMBL" id="BMXG01000026">
    <property type="protein sequence ID" value="GHC11710.1"/>
    <property type="molecule type" value="Genomic_DNA"/>
</dbReference>
<dbReference type="PANTHER" id="PTHR11954">
    <property type="entry name" value="D-DOPACHROME DECARBOXYLASE"/>
    <property type="match status" value="1"/>
</dbReference>
<sequence>MPYLNIQTNQSISPESQDKLLRDSSRIVANGLGKSEEFMMVSIKDETPMMFGGQPGPTAFLEIKSVGIPGGKTKDICRALCDLVYSVAEIPPERVYVKFNDVQRSMWGWKGDMLG</sequence>
<dbReference type="GO" id="GO:0005125">
    <property type="term" value="F:cytokine activity"/>
    <property type="evidence" value="ECO:0007669"/>
    <property type="project" value="UniProtKB-KW"/>
</dbReference>
<reference evidence="12" key="2">
    <citation type="submission" date="2020-09" db="EMBL/GenBank/DDBJ databases">
        <authorList>
            <person name="Sun Q."/>
            <person name="Kim S."/>
        </authorList>
    </citation>
    <scope>NUCLEOTIDE SEQUENCE</scope>
    <source>
        <strain evidence="12">KCTC 12870</strain>
    </source>
</reference>
<dbReference type="GO" id="GO:0005615">
    <property type="term" value="C:extracellular space"/>
    <property type="evidence" value="ECO:0007669"/>
    <property type="project" value="UniProtKB-KW"/>
</dbReference>
<keyword evidence="3" id="KW-0964">Secreted</keyword>
<evidence type="ECO:0000256" key="10">
    <source>
        <dbReference type="ARBA" id="ARBA00041912"/>
    </source>
</evidence>
<dbReference type="PANTHER" id="PTHR11954:SF6">
    <property type="entry name" value="MACROPHAGE MIGRATION INHIBITORY FACTOR"/>
    <property type="match status" value="1"/>
</dbReference>
<organism evidence="12 13">
    <name type="scientific">Cerasicoccus arenae</name>
    <dbReference type="NCBI Taxonomy" id="424488"/>
    <lineage>
        <taxon>Bacteria</taxon>
        <taxon>Pseudomonadati</taxon>
        <taxon>Verrucomicrobiota</taxon>
        <taxon>Opitutia</taxon>
        <taxon>Puniceicoccales</taxon>
        <taxon>Cerasicoccaceae</taxon>
        <taxon>Cerasicoccus</taxon>
    </lineage>
</organism>
<proteinExistence type="predicted"/>
<evidence type="ECO:0000256" key="7">
    <source>
        <dbReference type="ARBA" id="ARBA00038932"/>
    </source>
</evidence>
<dbReference type="GO" id="GO:0004167">
    <property type="term" value="F:dopachrome isomerase activity"/>
    <property type="evidence" value="ECO:0007669"/>
    <property type="project" value="UniProtKB-EC"/>
</dbReference>
<comment type="subcellular location">
    <subcellularLocation>
        <location evidence="1">Secreted</location>
    </subcellularLocation>
</comment>
<evidence type="ECO:0000256" key="3">
    <source>
        <dbReference type="ARBA" id="ARBA00022525"/>
    </source>
</evidence>
<dbReference type="InterPro" id="IPR014347">
    <property type="entry name" value="Tautomerase/MIF_sf"/>
</dbReference>
<dbReference type="EC" id="5.3.3.12" evidence="7"/>
<reference evidence="12" key="1">
    <citation type="journal article" date="2014" name="Int. J. Syst. Evol. Microbiol.">
        <title>Complete genome sequence of Corynebacterium casei LMG S-19264T (=DSM 44701T), isolated from a smear-ripened cheese.</title>
        <authorList>
            <consortium name="US DOE Joint Genome Institute (JGI-PGF)"/>
            <person name="Walter F."/>
            <person name="Albersmeier A."/>
            <person name="Kalinowski J."/>
            <person name="Ruckert C."/>
        </authorList>
    </citation>
    <scope>NUCLEOTIDE SEQUENCE</scope>
    <source>
        <strain evidence="12">KCTC 12870</strain>
    </source>
</reference>
<dbReference type="GO" id="GO:0050178">
    <property type="term" value="F:phenylpyruvate tautomerase activity"/>
    <property type="evidence" value="ECO:0007669"/>
    <property type="project" value="UniProtKB-EC"/>
</dbReference>
<accession>A0A8J3DII1</accession>
<comment type="catalytic activity">
    <reaction evidence="6">
        <text>L-dopachrome = 5,6-dihydroxyindole-2-carboxylate</text>
        <dbReference type="Rhea" id="RHEA:13041"/>
        <dbReference type="ChEBI" id="CHEBI:16875"/>
        <dbReference type="ChEBI" id="CHEBI:57509"/>
        <dbReference type="EC" id="5.3.3.12"/>
    </reaction>
</comment>
<evidence type="ECO:0000256" key="5">
    <source>
        <dbReference type="ARBA" id="ARBA00036735"/>
    </source>
</evidence>
<dbReference type="InterPro" id="IPR001398">
    <property type="entry name" value="Macrophage_inhib_fac"/>
</dbReference>
<evidence type="ECO:0000256" key="8">
    <source>
        <dbReference type="ARBA" id="ARBA00039086"/>
    </source>
</evidence>
<keyword evidence="2" id="KW-0202">Cytokine</keyword>
<protein>
    <recommendedName>
        <fullName evidence="11">L-dopachrome isomerase</fullName>
        <ecNumber evidence="8">5.3.2.1</ecNumber>
        <ecNumber evidence="7">5.3.3.12</ecNumber>
    </recommendedName>
    <alternativeName>
        <fullName evidence="9">L-dopachrome tautomerase</fullName>
    </alternativeName>
    <alternativeName>
        <fullName evidence="10">Phenylpyruvate tautomerase</fullName>
    </alternativeName>
</protein>
<dbReference type="EC" id="5.3.2.1" evidence="8"/>
<evidence type="ECO:0000256" key="1">
    <source>
        <dbReference type="ARBA" id="ARBA00004613"/>
    </source>
</evidence>
<dbReference type="Gene3D" id="3.30.429.10">
    <property type="entry name" value="Macrophage Migration Inhibitory Factor"/>
    <property type="match status" value="1"/>
</dbReference>
<dbReference type="Pfam" id="PF01187">
    <property type="entry name" value="MIF"/>
    <property type="match status" value="1"/>
</dbReference>
<evidence type="ECO:0000256" key="11">
    <source>
        <dbReference type="ARBA" id="ARBA00042730"/>
    </source>
</evidence>
<comment type="catalytic activity">
    <reaction evidence="5">
        <text>3-phenylpyruvate = enol-phenylpyruvate</text>
        <dbReference type="Rhea" id="RHEA:17097"/>
        <dbReference type="ChEBI" id="CHEBI:16815"/>
        <dbReference type="ChEBI" id="CHEBI:18005"/>
        <dbReference type="EC" id="5.3.2.1"/>
    </reaction>
</comment>